<evidence type="ECO:0000256" key="3">
    <source>
        <dbReference type="ARBA" id="ARBA00022723"/>
    </source>
</evidence>
<keyword evidence="10" id="KW-1185">Reference proteome</keyword>
<dbReference type="Gramene" id="TraesCS6B03G0014300.1">
    <property type="protein sequence ID" value="TraesCS6B03G0014300.1.CDS1"/>
    <property type="gene ID" value="TraesCS6B03G0014300"/>
</dbReference>
<dbReference type="InterPro" id="IPR005123">
    <property type="entry name" value="Oxoglu/Fe-dep_dioxygenase_dom"/>
</dbReference>
<dbReference type="AlphaFoldDB" id="A0A3B6PFG4"/>
<dbReference type="Pfam" id="PF14226">
    <property type="entry name" value="DIOX_N"/>
    <property type="match status" value="1"/>
</dbReference>
<evidence type="ECO:0000259" key="8">
    <source>
        <dbReference type="PROSITE" id="PS51471"/>
    </source>
</evidence>
<dbReference type="Proteomes" id="UP000019116">
    <property type="component" value="Chromosome 6B"/>
</dbReference>
<dbReference type="OrthoDB" id="288590at2759"/>
<feature type="region of interest" description="Disordered" evidence="7">
    <location>
        <begin position="360"/>
        <end position="440"/>
    </location>
</feature>
<dbReference type="RefSeq" id="XP_044408531.1">
    <property type="nucleotide sequence ID" value="XM_044552596.1"/>
</dbReference>
<dbReference type="InterPro" id="IPR050231">
    <property type="entry name" value="Iron_ascorbate_oxido_reductase"/>
</dbReference>
<proteinExistence type="inferred from homology"/>
<dbReference type="EnsemblPlants" id="TraesCS6B02G006200.1">
    <property type="protein sequence ID" value="TraesCS6B02G006200.1.cds1"/>
    <property type="gene ID" value="TraesCS6B02G006200"/>
</dbReference>
<gene>
    <name evidence="9" type="primary">LOC123133050</name>
</gene>
<reference evidence="9" key="2">
    <citation type="submission" date="2018-10" db="UniProtKB">
        <authorList>
            <consortium name="EnsemblPlants"/>
        </authorList>
    </citation>
    <scope>IDENTIFICATION</scope>
</reference>
<dbReference type="InterPro" id="IPR044861">
    <property type="entry name" value="IPNS-like_FE2OG_OXY"/>
</dbReference>
<dbReference type="InterPro" id="IPR026992">
    <property type="entry name" value="DIOX_N"/>
</dbReference>
<dbReference type="PROSITE" id="PS51471">
    <property type="entry name" value="FE2OG_OXY"/>
    <property type="match status" value="1"/>
</dbReference>
<feature type="compositionally biased region" description="Basic and acidic residues" evidence="7">
    <location>
        <begin position="410"/>
        <end position="421"/>
    </location>
</feature>
<evidence type="ECO:0000256" key="6">
    <source>
        <dbReference type="RuleBase" id="RU003682"/>
    </source>
</evidence>
<dbReference type="Gramene" id="TraesCS6B02G006200.1">
    <property type="protein sequence ID" value="TraesCS6B02G006200.1.cds1"/>
    <property type="gene ID" value="TraesCS6B02G006200"/>
</dbReference>
<dbReference type="GO" id="GO:0016491">
    <property type="term" value="F:oxidoreductase activity"/>
    <property type="evidence" value="ECO:0007669"/>
    <property type="project" value="UniProtKB-KW"/>
</dbReference>
<comment type="similarity">
    <text evidence="6">Belongs to the iron/ascorbate-dependent oxidoreductase family.</text>
</comment>
<evidence type="ECO:0000256" key="2">
    <source>
        <dbReference type="ARBA" id="ARBA00001962"/>
    </source>
</evidence>
<evidence type="ECO:0000256" key="5">
    <source>
        <dbReference type="ARBA" id="ARBA00023004"/>
    </source>
</evidence>
<evidence type="ECO:0000256" key="1">
    <source>
        <dbReference type="ARBA" id="ARBA00001961"/>
    </source>
</evidence>
<dbReference type="STRING" id="4565.A0A3B6PFG4"/>
<dbReference type="SMR" id="A0A3B6PFG4"/>
<evidence type="ECO:0000256" key="4">
    <source>
        <dbReference type="ARBA" id="ARBA00023002"/>
    </source>
</evidence>
<comment type="cofactor">
    <cofactor evidence="1">
        <name>L-ascorbate</name>
        <dbReference type="ChEBI" id="CHEBI:38290"/>
    </cofactor>
</comment>
<dbReference type="Pfam" id="PF03171">
    <property type="entry name" value="2OG-FeII_Oxy"/>
    <property type="match status" value="1"/>
</dbReference>
<organism evidence="9">
    <name type="scientific">Triticum aestivum</name>
    <name type="common">Wheat</name>
    <dbReference type="NCBI Taxonomy" id="4565"/>
    <lineage>
        <taxon>Eukaryota</taxon>
        <taxon>Viridiplantae</taxon>
        <taxon>Streptophyta</taxon>
        <taxon>Embryophyta</taxon>
        <taxon>Tracheophyta</taxon>
        <taxon>Spermatophyta</taxon>
        <taxon>Magnoliopsida</taxon>
        <taxon>Liliopsida</taxon>
        <taxon>Poales</taxon>
        <taxon>Poaceae</taxon>
        <taxon>BOP clade</taxon>
        <taxon>Pooideae</taxon>
        <taxon>Triticodae</taxon>
        <taxon>Triticeae</taxon>
        <taxon>Triticinae</taxon>
        <taxon>Triticum</taxon>
    </lineage>
</organism>
<evidence type="ECO:0000313" key="9">
    <source>
        <dbReference type="EnsemblPlants" id="TraesCS6B02G006200.1.cds1"/>
    </source>
</evidence>
<dbReference type="Gramene" id="TraesNORUn03G04545880.1">
    <property type="protein sequence ID" value="TraesNORUn03G04545880.1.CDS1"/>
    <property type="gene ID" value="TraesNORUn03G04545880"/>
</dbReference>
<accession>A0A3B6PFG4</accession>
<protein>
    <recommendedName>
        <fullName evidence="8">Fe2OG dioxygenase domain-containing protein</fullName>
    </recommendedName>
</protein>
<dbReference type="InterPro" id="IPR027443">
    <property type="entry name" value="IPNS-like_sf"/>
</dbReference>
<evidence type="ECO:0000256" key="7">
    <source>
        <dbReference type="SAM" id="MobiDB-lite"/>
    </source>
</evidence>
<reference evidence="9" key="1">
    <citation type="submission" date="2018-08" db="EMBL/GenBank/DDBJ databases">
        <authorList>
            <person name="Rossello M."/>
        </authorList>
    </citation>
    <scope>NUCLEOTIDE SEQUENCE [LARGE SCALE GENOMIC DNA]</scope>
    <source>
        <strain evidence="9">cv. Chinese Spring</strain>
    </source>
</reference>
<dbReference type="SUPFAM" id="SSF51197">
    <property type="entry name" value="Clavaminate synthase-like"/>
    <property type="match status" value="1"/>
</dbReference>
<dbReference type="KEGG" id="taes:123133050"/>
<evidence type="ECO:0000313" key="10">
    <source>
        <dbReference type="Proteomes" id="UP000019116"/>
    </source>
</evidence>
<name>A0A3B6PFG4_WHEAT</name>
<dbReference type="GeneID" id="123133050"/>
<dbReference type="OMA" id="VACEDEH"/>
<dbReference type="GO" id="GO:0046872">
    <property type="term" value="F:metal ion binding"/>
    <property type="evidence" value="ECO:0007669"/>
    <property type="project" value="UniProtKB-KW"/>
</dbReference>
<keyword evidence="5 6" id="KW-0408">Iron</keyword>
<dbReference type="PANTHER" id="PTHR47990">
    <property type="entry name" value="2-OXOGLUTARATE (2OG) AND FE(II)-DEPENDENT OXYGENASE SUPERFAMILY PROTEIN-RELATED"/>
    <property type="match status" value="1"/>
</dbReference>
<keyword evidence="3 6" id="KW-0479">Metal-binding</keyword>
<dbReference type="Gene3D" id="2.60.120.330">
    <property type="entry name" value="B-lactam Antibiotic, Isopenicillin N Synthase, Chain"/>
    <property type="match status" value="1"/>
</dbReference>
<sequence>MARVEALSMSGATAIPAEYVRPQEERQGLGDAYDEAAASWSATGSPRIPVVDVAAFDATDPASPASLAVVDAVRAAAEEWGVMHVAGHGIPEDLIDALRSAGTGFFRMPIEDKESYANDPAAGRLEGYGSRLAGSAGEDVKREWEDYLFHMLHPDARADHTLWPAHPPEYVPVTKAFGEHVSALSSRLLAILSLGLGVPAGTLERRLRLTSGEAEVEDDLLLKLKINYYPRCPQPELAVGVEAHTDVSALSFILTNGVPGLQVLLPGDGQSWVTARDEPGTLVVHVGDALEILSNGRYTSVLHRGLVNRQAVRVSWVVFAEPPPDSVLLRPLPELVEGDGAETPRFEPRTFRQHLERKVLKKNNDQQEEEEVKKPPVAAQEEEKEEATKLPVTALVEEKEEATKPPVACEDEHKVVKKEQISEEEETKMAPVAANLVEVN</sequence>
<feature type="domain" description="Fe2OG dioxygenase" evidence="8">
    <location>
        <begin position="216"/>
        <end position="322"/>
    </location>
</feature>
<keyword evidence="4 6" id="KW-0560">Oxidoreductase</keyword>
<comment type="cofactor">
    <cofactor evidence="2">
        <name>Fe cation</name>
        <dbReference type="ChEBI" id="CHEBI:24875"/>
    </cofactor>
</comment>